<name>A0A2K3CMV5_CHLRE</name>
<dbReference type="PANTHER" id="PTHR46521">
    <property type="entry name" value="SUCROSE-PHOSPHATASE 2-RELATED"/>
    <property type="match status" value="1"/>
</dbReference>
<dbReference type="GO" id="GO:0016787">
    <property type="term" value="F:hydrolase activity"/>
    <property type="evidence" value="ECO:0007669"/>
    <property type="project" value="UniProtKB-KW"/>
</dbReference>
<dbReference type="InParanoid" id="A0A2K3CMV5"/>
<dbReference type="FunCoup" id="A0A2K3CMV5">
    <property type="interactions" value="257"/>
</dbReference>
<dbReference type="ExpressionAtlas" id="A0A2K3CMV5">
    <property type="expression patterns" value="baseline"/>
</dbReference>
<dbReference type="InterPro" id="IPR023214">
    <property type="entry name" value="HAD_sf"/>
</dbReference>
<dbReference type="OrthoDB" id="531008at2759"/>
<dbReference type="KEGG" id="cre:CHLRE_36g759647v5"/>
<dbReference type="Gene3D" id="3.90.1070.10">
    <property type="match status" value="1"/>
</dbReference>
<dbReference type="OMA" id="SWWEDAG"/>
<dbReference type="InterPro" id="IPR013783">
    <property type="entry name" value="Ig-like_fold"/>
</dbReference>
<dbReference type="SUPFAM" id="SSF56784">
    <property type="entry name" value="HAD-like"/>
    <property type="match status" value="1"/>
</dbReference>
<dbReference type="RefSeq" id="XP_042914040.1">
    <property type="nucleotide sequence ID" value="XM_043073033.1"/>
</dbReference>
<accession>A0A2K3CMV5</accession>
<evidence type="ECO:0000313" key="3">
    <source>
        <dbReference type="EMBL" id="PNW69612.1"/>
    </source>
</evidence>
<dbReference type="PANTHER" id="PTHR46521:SF4">
    <property type="entry name" value="SUCROSE-PHOSPHATASE 2-RELATED"/>
    <property type="match status" value="1"/>
</dbReference>
<dbReference type="Gene3D" id="3.40.50.1000">
    <property type="entry name" value="HAD superfamily/HAD-like"/>
    <property type="match status" value="1"/>
</dbReference>
<dbReference type="InterPro" id="IPR036412">
    <property type="entry name" value="HAD-like_sf"/>
</dbReference>
<dbReference type="GeneID" id="5723321"/>
<gene>
    <name evidence="3" type="ORF">CHLRE_36g759647v5</name>
</gene>
<evidence type="ECO:0000256" key="1">
    <source>
        <dbReference type="ARBA" id="ARBA00022801"/>
    </source>
</evidence>
<dbReference type="Gramene" id="PNW69612">
    <property type="protein sequence ID" value="PNW69612"/>
    <property type="gene ID" value="CHLRE_36g759647v5"/>
</dbReference>
<dbReference type="EMBL" id="KZ454963">
    <property type="protein sequence ID" value="PNW69612.1"/>
    <property type="molecule type" value="Genomic_DNA"/>
</dbReference>
<dbReference type="InterPro" id="IPR051518">
    <property type="entry name" value="Sucrose_Phosphatase"/>
</dbReference>
<sequence>MQVASGRGQALRSSQVRRVAAGQLRPRRTGLVCSATAEVLRSADAPAGSAAPAIKLFYRTGWDKAVAHGSLAGAAWTDFPLVKSAGAPNRWLVADIPVGAAPSSNGQPLLEFVVADAAKQQWDKPQAGGNYVVDSPGVYRLRGGALQRLAARPVMVVSDLDGTMVGDDAATGAFKSWWEDAGALAGGVLVYNTGRSLGSFLELLRSKAGCMAVPDALILAVGTCVYLRHPSGGPADAAAGWREDRDWAAQLDASWNLKVARDACYKALAEVGKDAMHFRPAEEQNDHKVTCGVADAAAGGVVARVNSELAAAGVSANVITSGHGGWKYMDVVPIRAGKLEALNHVRRHFGFSVASTVACGDSGNDILMLSGENLAIVVGNAQPDLRTWAQQRQAAEAPLPSGKHRLLQATKKEALGILEGLEHFGFK</sequence>
<keyword evidence="4" id="KW-1185">Reference proteome</keyword>
<dbReference type="InterPro" id="IPR006380">
    <property type="entry name" value="SPP-like_dom"/>
</dbReference>
<dbReference type="SFLD" id="SFLDG01140">
    <property type="entry name" value="C2.B:_Phosphomannomutase_and_P"/>
    <property type="match status" value="1"/>
</dbReference>
<keyword evidence="1" id="KW-0378">Hydrolase</keyword>
<feature type="domain" description="Sucrose phosphatase-like" evidence="2">
    <location>
        <begin position="153"/>
        <end position="425"/>
    </location>
</feature>
<reference evidence="3 4" key="1">
    <citation type="journal article" date="2007" name="Science">
        <title>The Chlamydomonas genome reveals the evolution of key animal and plant functions.</title>
        <authorList>
            <person name="Merchant S.S."/>
            <person name="Prochnik S.E."/>
            <person name="Vallon O."/>
            <person name="Harris E.H."/>
            <person name="Karpowicz S.J."/>
            <person name="Witman G.B."/>
            <person name="Terry A."/>
            <person name="Salamov A."/>
            <person name="Fritz-Laylin L.K."/>
            <person name="Marechal-Drouard L."/>
            <person name="Marshall W.F."/>
            <person name="Qu L.H."/>
            <person name="Nelson D.R."/>
            <person name="Sanderfoot A.A."/>
            <person name="Spalding M.H."/>
            <person name="Kapitonov V.V."/>
            <person name="Ren Q."/>
            <person name="Ferris P."/>
            <person name="Lindquist E."/>
            <person name="Shapiro H."/>
            <person name="Lucas S.M."/>
            <person name="Grimwood J."/>
            <person name="Schmutz J."/>
            <person name="Cardol P."/>
            <person name="Cerutti H."/>
            <person name="Chanfreau G."/>
            <person name="Chen C.L."/>
            <person name="Cognat V."/>
            <person name="Croft M.T."/>
            <person name="Dent R."/>
            <person name="Dutcher S."/>
            <person name="Fernandez E."/>
            <person name="Fukuzawa H."/>
            <person name="Gonzalez-Ballester D."/>
            <person name="Gonzalez-Halphen D."/>
            <person name="Hallmann A."/>
            <person name="Hanikenne M."/>
            <person name="Hippler M."/>
            <person name="Inwood W."/>
            <person name="Jabbari K."/>
            <person name="Kalanon M."/>
            <person name="Kuras R."/>
            <person name="Lefebvre P.A."/>
            <person name="Lemaire S.D."/>
            <person name="Lobanov A.V."/>
            <person name="Lohr M."/>
            <person name="Manuell A."/>
            <person name="Meier I."/>
            <person name="Mets L."/>
            <person name="Mittag M."/>
            <person name="Mittelmeier T."/>
            <person name="Moroney J.V."/>
            <person name="Moseley J."/>
            <person name="Napoli C."/>
            <person name="Nedelcu A.M."/>
            <person name="Niyogi K."/>
            <person name="Novoselov S.V."/>
            <person name="Paulsen I.T."/>
            <person name="Pazour G."/>
            <person name="Purton S."/>
            <person name="Ral J.P."/>
            <person name="Riano-Pachon D.M."/>
            <person name="Riekhof W."/>
            <person name="Rymarquis L."/>
            <person name="Schroda M."/>
            <person name="Stern D."/>
            <person name="Umen J."/>
            <person name="Willows R."/>
            <person name="Wilson N."/>
            <person name="Zimmer S.L."/>
            <person name="Allmer J."/>
            <person name="Balk J."/>
            <person name="Bisova K."/>
            <person name="Chen C.J."/>
            <person name="Elias M."/>
            <person name="Gendler K."/>
            <person name="Hauser C."/>
            <person name="Lamb M.R."/>
            <person name="Ledford H."/>
            <person name="Long J.C."/>
            <person name="Minagawa J."/>
            <person name="Page M.D."/>
            <person name="Pan J."/>
            <person name="Pootakham W."/>
            <person name="Roje S."/>
            <person name="Rose A."/>
            <person name="Stahlberg E."/>
            <person name="Terauchi A.M."/>
            <person name="Yang P."/>
            <person name="Ball S."/>
            <person name="Bowler C."/>
            <person name="Dieckmann C.L."/>
            <person name="Gladyshev V.N."/>
            <person name="Green P."/>
            <person name="Jorgensen R."/>
            <person name="Mayfield S."/>
            <person name="Mueller-Roeber B."/>
            <person name="Rajamani S."/>
            <person name="Sayre R.T."/>
            <person name="Brokstein P."/>
            <person name="Dubchak I."/>
            <person name="Goodstein D."/>
            <person name="Hornick L."/>
            <person name="Huang Y.W."/>
            <person name="Jhaveri J."/>
            <person name="Luo Y."/>
            <person name="Martinez D."/>
            <person name="Ngau W.C."/>
            <person name="Otillar B."/>
            <person name="Poliakov A."/>
            <person name="Porter A."/>
            <person name="Szajkowski L."/>
            <person name="Werner G."/>
            <person name="Zhou K."/>
            <person name="Grigoriev I.V."/>
            <person name="Rokhsar D.S."/>
            <person name="Grossman A.R."/>
        </authorList>
    </citation>
    <scope>NUCLEOTIDE SEQUENCE [LARGE SCALE GENOMIC DNA]</scope>
    <source>
        <strain evidence="4">CC-503</strain>
    </source>
</reference>
<dbReference type="AlphaFoldDB" id="A0A2K3CMV5"/>
<dbReference type="SFLD" id="SFLDS00003">
    <property type="entry name" value="Haloacid_Dehalogenase"/>
    <property type="match status" value="1"/>
</dbReference>
<dbReference type="Pfam" id="PF05116">
    <property type="entry name" value="S6PP"/>
    <property type="match status" value="1"/>
</dbReference>
<dbReference type="STRING" id="3055.A0A2K3CMV5"/>
<dbReference type="SFLD" id="SFLDG01141">
    <property type="entry name" value="C2.B.1:_Sucrose_Phosphatase_Li"/>
    <property type="match status" value="1"/>
</dbReference>
<organism evidence="3 4">
    <name type="scientific">Chlamydomonas reinhardtii</name>
    <name type="common">Chlamydomonas smithii</name>
    <dbReference type="NCBI Taxonomy" id="3055"/>
    <lineage>
        <taxon>Eukaryota</taxon>
        <taxon>Viridiplantae</taxon>
        <taxon>Chlorophyta</taxon>
        <taxon>core chlorophytes</taxon>
        <taxon>Chlorophyceae</taxon>
        <taxon>CS clade</taxon>
        <taxon>Chlamydomonadales</taxon>
        <taxon>Chlamydomonadaceae</taxon>
        <taxon>Chlamydomonas</taxon>
    </lineage>
</organism>
<evidence type="ECO:0000313" key="4">
    <source>
        <dbReference type="Proteomes" id="UP000006906"/>
    </source>
</evidence>
<dbReference type="Proteomes" id="UP000006906">
    <property type="component" value="Unassembled WGS sequence"/>
</dbReference>
<proteinExistence type="predicted"/>
<protein>
    <recommendedName>
        <fullName evidence="2">Sucrose phosphatase-like domain-containing protein</fullName>
    </recommendedName>
</protein>
<dbReference type="Gene3D" id="2.60.40.10">
    <property type="entry name" value="Immunoglobulins"/>
    <property type="match status" value="1"/>
</dbReference>
<evidence type="ECO:0000259" key="2">
    <source>
        <dbReference type="Pfam" id="PF05116"/>
    </source>
</evidence>